<dbReference type="GO" id="GO:0003729">
    <property type="term" value="F:mRNA binding"/>
    <property type="evidence" value="ECO:0007669"/>
    <property type="project" value="UniProtKB-ARBA"/>
</dbReference>
<gene>
    <name evidence="10" type="ORF">HRI_002715700</name>
</gene>
<reference evidence="10" key="1">
    <citation type="submission" date="2023-05" db="EMBL/GenBank/DDBJ databases">
        <title>Genome and transcriptome analyses reveal genes involved in the formation of fine ridges on petal epidermal cells in Hibiscus trionum.</title>
        <authorList>
            <person name="Koshimizu S."/>
            <person name="Masuda S."/>
            <person name="Ishii T."/>
            <person name="Shirasu K."/>
            <person name="Hoshino A."/>
            <person name="Arita M."/>
        </authorList>
    </citation>
    <scope>NUCLEOTIDE SEQUENCE</scope>
    <source>
        <strain evidence="10">Hamamatsu line</strain>
    </source>
</reference>
<keyword evidence="5" id="KW-1017">Isopeptide bond</keyword>
<dbReference type="PROSITE" id="PS50053">
    <property type="entry name" value="UBIQUITIN_2"/>
    <property type="match status" value="2"/>
</dbReference>
<evidence type="ECO:0000313" key="10">
    <source>
        <dbReference type="EMBL" id="GMI90464.1"/>
    </source>
</evidence>
<evidence type="ECO:0000256" key="4">
    <source>
        <dbReference type="ARBA" id="ARBA00022490"/>
    </source>
</evidence>
<evidence type="ECO:0000256" key="2">
    <source>
        <dbReference type="ARBA" id="ARBA00004496"/>
    </source>
</evidence>
<dbReference type="InterPro" id="IPR019956">
    <property type="entry name" value="Ubiquitin_dom"/>
</dbReference>
<dbReference type="GO" id="GO:0005737">
    <property type="term" value="C:cytoplasm"/>
    <property type="evidence" value="ECO:0007669"/>
    <property type="project" value="UniProtKB-SubCell"/>
</dbReference>
<evidence type="ECO:0000256" key="6">
    <source>
        <dbReference type="ARBA" id="ARBA00022737"/>
    </source>
</evidence>
<evidence type="ECO:0000256" key="5">
    <source>
        <dbReference type="ARBA" id="ARBA00022499"/>
    </source>
</evidence>
<comment type="subcellular location">
    <subcellularLocation>
        <location evidence="2">Cytoplasm</location>
    </subcellularLocation>
    <subcellularLocation>
        <location evidence="1">Nucleus</location>
    </subcellularLocation>
</comment>
<organism evidence="10 11">
    <name type="scientific">Hibiscus trionum</name>
    <name type="common">Flower of an hour</name>
    <dbReference type="NCBI Taxonomy" id="183268"/>
    <lineage>
        <taxon>Eukaryota</taxon>
        <taxon>Viridiplantae</taxon>
        <taxon>Streptophyta</taxon>
        <taxon>Embryophyta</taxon>
        <taxon>Tracheophyta</taxon>
        <taxon>Spermatophyta</taxon>
        <taxon>Magnoliopsida</taxon>
        <taxon>eudicotyledons</taxon>
        <taxon>Gunneridae</taxon>
        <taxon>Pentapetalae</taxon>
        <taxon>rosids</taxon>
        <taxon>malvids</taxon>
        <taxon>Malvales</taxon>
        <taxon>Malvaceae</taxon>
        <taxon>Malvoideae</taxon>
        <taxon>Hibiscus</taxon>
    </lineage>
</organism>
<dbReference type="EMBL" id="BSYR01000024">
    <property type="protein sequence ID" value="GMI90464.1"/>
    <property type="molecule type" value="Genomic_DNA"/>
</dbReference>
<dbReference type="PANTHER" id="PTHR10666">
    <property type="entry name" value="UBIQUITIN"/>
    <property type="match status" value="1"/>
</dbReference>
<dbReference type="PRINTS" id="PR00348">
    <property type="entry name" value="UBIQUITIN"/>
</dbReference>
<evidence type="ECO:0000256" key="3">
    <source>
        <dbReference type="ARBA" id="ARBA00008430"/>
    </source>
</evidence>
<accession>A0A9W7I4V8</accession>
<dbReference type="InterPro" id="IPR029071">
    <property type="entry name" value="Ubiquitin-like_domsf"/>
</dbReference>
<dbReference type="InterPro" id="IPR050158">
    <property type="entry name" value="Ubiquitin_ubiquitin-like"/>
</dbReference>
<comment type="caution">
    <text evidence="10">The sequence shown here is derived from an EMBL/GenBank/DDBJ whole genome shotgun (WGS) entry which is preliminary data.</text>
</comment>
<name>A0A9W7I4V8_HIBTR</name>
<feature type="domain" description="Ubiquitin-like" evidence="9">
    <location>
        <begin position="1"/>
        <end position="71"/>
    </location>
</feature>
<protein>
    <submittedName>
        <fullName evidence="10">Ubiquitin 10, polyubiquitin 10</fullName>
    </submittedName>
</protein>
<dbReference type="Gene3D" id="3.10.20.90">
    <property type="entry name" value="Phosphatidylinositol 3-kinase Catalytic Subunit, Chain A, domain 1"/>
    <property type="match status" value="2"/>
</dbReference>
<proteinExistence type="inferred from homology"/>
<comment type="similarity">
    <text evidence="3">Belongs to the ubiquitin family.</text>
</comment>
<dbReference type="Proteomes" id="UP001165190">
    <property type="component" value="Unassembled WGS sequence"/>
</dbReference>
<dbReference type="OrthoDB" id="428577at2759"/>
<evidence type="ECO:0000259" key="9">
    <source>
        <dbReference type="PROSITE" id="PS50053"/>
    </source>
</evidence>
<sequence length="130" mass="14703">MKIFIATPATDKTITLEVESSDTINNVKAKIQDIQGLVFAGKLLEDGCRTLADYNIQKESTLDSVFTFHRGMQIFVKTLTGKAIKLEVESWDTISNVKEKIQDKERISWYQQNLSFSKLGLCSAICDEYT</sequence>
<evidence type="ECO:0000256" key="1">
    <source>
        <dbReference type="ARBA" id="ARBA00004123"/>
    </source>
</evidence>
<dbReference type="InterPro" id="IPR000626">
    <property type="entry name" value="Ubiquitin-like_dom"/>
</dbReference>
<keyword evidence="6" id="KW-0677">Repeat</keyword>
<dbReference type="AlphaFoldDB" id="A0A9W7I4V8"/>
<keyword evidence="8" id="KW-0539">Nucleus</keyword>
<evidence type="ECO:0000256" key="7">
    <source>
        <dbReference type="ARBA" id="ARBA00022843"/>
    </source>
</evidence>
<feature type="domain" description="Ubiquitin-like" evidence="9">
    <location>
        <begin position="72"/>
        <end position="117"/>
    </location>
</feature>
<keyword evidence="4" id="KW-0963">Cytoplasm</keyword>
<keyword evidence="11" id="KW-1185">Reference proteome</keyword>
<dbReference type="Pfam" id="PF00240">
    <property type="entry name" value="ubiquitin"/>
    <property type="match status" value="2"/>
</dbReference>
<dbReference type="GO" id="GO:0005634">
    <property type="term" value="C:nucleus"/>
    <property type="evidence" value="ECO:0007669"/>
    <property type="project" value="UniProtKB-SubCell"/>
</dbReference>
<evidence type="ECO:0000256" key="8">
    <source>
        <dbReference type="ARBA" id="ARBA00023242"/>
    </source>
</evidence>
<evidence type="ECO:0000313" key="11">
    <source>
        <dbReference type="Proteomes" id="UP001165190"/>
    </source>
</evidence>
<keyword evidence="7" id="KW-0832">Ubl conjugation</keyword>
<dbReference type="FunFam" id="3.10.20.90:FF:000469">
    <property type="entry name" value="Polyubiquitin-C"/>
    <property type="match status" value="2"/>
</dbReference>
<dbReference type="SUPFAM" id="SSF54236">
    <property type="entry name" value="Ubiquitin-like"/>
    <property type="match status" value="2"/>
</dbReference>
<dbReference type="SMART" id="SM00213">
    <property type="entry name" value="UBQ"/>
    <property type="match status" value="2"/>
</dbReference>